<gene>
    <name evidence="2" type="ORF">HH216_20595</name>
</gene>
<dbReference type="KEGG" id="srho:HH216_20595"/>
<dbReference type="InterPro" id="IPR005288">
    <property type="entry name" value="NadB"/>
</dbReference>
<dbReference type="EMBL" id="CP051677">
    <property type="protein sequence ID" value="QJD80546.1"/>
    <property type="molecule type" value="Genomic_DNA"/>
</dbReference>
<dbReference type="InterPro" id="IPR036188">
    <property type="entry name" value="FAD/NAD-bd_sf"/>
</dbReference>
<dbReference type="Proteomes" id="UP000501128">
    <property type="component" value="Chromosome"/>
</dbReference>
<evidence type="ECO:0000256" key="1">
    <source>
        <dbReference type="SAM" id="SignalP"/>
    </source>
</evidence>
<protein>
    <submittedName>
        <fullName evidence="2">FAD-dependent oxidoreductase</fullName>
    </submittedName>
</protein>
<keyword evidence="3" id="KW-1185">Reference proteome</keyword>
<accession>A0A7L5DQ69</accession>
<dbReference type="PANTHER" id="PTHR42716">
    <property type="entry name" value="L-ASPARTATE OXIDASE"/>
    <property type="match status" value="1"/>
</dbReference>
<dbReference type="PRINTS" id="PR00411">
    <property type="entry name" value="PNDRDTASEI"/>
</dbReference>
<dbReference type="Gene3D" id="3.50.50.60">
    <property type="entry name" value="FAD/NAD(P)-binding domain"/>
    <property type="match status" value="1"/>
</dbReference>
<keyword evidence="1" id="KW-0732">Signal</keyword>
<reference evidence="2 3" key="1">
    <citation type="submission" date="2020-04" db="EMBL/GenBank/DDBJ databases">
        <title>Genome sequencing of novel species.</title>
        <authorList>
            <person name="Heo J."/>
            <person name="Kim S.-J."/>
            <person name="Kim J.-S."/>
            <person name="Hong S.-B."/>
            <person name="Kwon S.-W."/>
        </authorList>
    </citation>
    <scope>NUCLEOTIDE SEQUENCE [LARGE SCALE GENOMIC DNA]</scope>
    <source>
        <strain evidence="2 3">CJU-R4</strain>
    </source>
</reference>
<dbReference type="AlphaFoldDB" id="A0A7L5DQ69"/>
<dbReference type="SUPFAM" id="SSF51905">
    <property type="entry name" value="FAD/NAD(P)-binding domain"/>
    <property type="match status" value="1"/>
</dbReference>
<evidence type="ECO:0000313" key="3">
    <source>
        <dbReference type="Proteomes" id="UP000501128"/>
    </source>
</evidence>
<dbReference type="GO" id="GO:0008734">
    <property type="term" value="F:L-aspartate oxidase activity"/>
    <property type="evidence" value="ECO:0007669"/>
    <property type="project" value="InterPro"/>
</dbReference>
<dbReference type="Pfam" id="PF12831">
    <property type="entry name" value="FAD_oxidored"/>
    <property type="match status" value="1"/>
</dbReference>
<sequence length="569" mass="63009">MNRRSFISQLSAVGGTALTTSLPAFSATKHDTTRRATATGYTADVVIAGGGVGGCAAALSALRTGKTVVMTEETDWIGGQLTQQGVPPDEHQWIETHGATRLYRQYRNAVRDFYRQYYPLTETARAQPYLNPGDGAVSRLSHEPRVSLIVLQQLLAPYLSAGKLTLLLDHKISGADVQGDRVRALTARNRQTGRELVLTAPYFVDATELGDLLPMTKTEFVTGAESRADTRELHAPEQADPKNVQAFTMCFAMDYVPGENHIIDKPREYDFWRNHTPVLKPAWSGKLLSLSYSNPKTLDPKTLGFQPEGAKTGDALNLWNYRRIISRANFESGFYKGDISSVNWPQNDYALGNLIGASEKEFARHVDRAKQLSLSLLYWLQTKVPRPDGGQGWPGLRLRPDVMGTTDGLAKYPYIREARRIKPVFRVLEEYVGADNRALITGQKTGNKAAPFADSVGIGYYHIDLHPSTSGNNYIDFGSLPFQIPLGALLPQRMENLLPACKNIGTTHITNGCYRLHPVEWSIGEAVGALISFAIDRKVPPRAVREKQNLLADFQQLIRSQGIDTQWPA</sequence>
<feature type="signal peptide" evidence="1">
    <location>
        <begin position="1"/>
        <end position="26"/>
    </location>
</feature>
<feature type="chain" id="PRO_5029624568" evidence="1">
    <location>
        <begin position="27"/>
        <end position="569"/>
    </location>
</feature>
<name>A0A7L5DQ69_9BACT</name>
<dbReference type="GO" id="GO:0009435">
    <property type="term" value="P:NAD+ biosynthetic process"/>
    <property type="evidence" value="ECO:0007669"/>
    <property type="project" value="InterPro"/>
</dbReference>
<organism evidence="2 3">
    <name type="scientific">Spirosoma rhododendri</name>
    <dbReference type="NCBI Taxonomy" id="2728024"/>
    <lineage>
        <taxon>Bacteria</taxon>
        <taxon>Pseudomonadati</taxon>
        <taxon>Bacteroidota</taxon>
        <taxon>Cytophagia</taxon>
        <taxon>Cytophagales</taxon>
        <taxon>Cytophagaceae</taxon>
        <taxon>Spirosoma</taxon>
    </lineage>
</organism>
<evidence type="ECO:0000313" key="2">
    <source>
        <dbReference type="EMBL" id="QJD80546.1"/>
    </source>
</evidence>
<dbReference type="RefSeq" id="WP_169552505.1">
    <property type="nucleotide sequence ID" value="NZ_CP051677.1"/>
</dbReference>
<dbReference type="PANTHER" id="PTHR42716:SF1">
    <property type="entry name" value="SLL0471 PROTEIN"/>
    <property type="match status" value="1"/>
</dbReference>
<proteinExistence type="predicted"/>